<dbReference type="CDD" id="cd00590">
    <property type="entry name" value="RRM_SF"/>
    <property type="match status" value="1"/>
</dbReference>
<feature type="compositionally biased region" description="Polar residues" evidence="5">
    <location>
        <begin position="783"/>
        <end position="800"/>
    </location>
</feature>
<name>A0A484LRB7_9ASTE</name>
<dbReference type="GO" id="GO:0005634">
    <property type="term" value="C:nucleus"/>
    <property type="evidence" value="ECO:0007669"/>
    <property type="project" value="UniProtKB-SubCell"/>
</dbReference>
<accession>A0A484LRB7</accession>
<dbReference type="PANTHER" id="PTHR23189">
    <property type="entry name" value="RNA RECOGNITION MOTIF-CONTAINING"/>
    <property type="match status" value="1"/>
</dbReference>
<dbReference type="EMBL" id="OOIL02001856">
    <property type="protein sequence ID" value="VFQ78779.1"/>
    <property type="molecule type" value="Genomic_DNA"/>
</dbReference>
<feature type="region of interest" description="Disordered" evidence="5">
    <location>
        <begin position="1"/>
        <end position="38"/>
    </location>
</feature>
<comment type="subcellular location">
    <subcellularLocation>
        <location evidence="1">Nucleus</location>
    </subcellularLocation>
</comment>
<feature type="region of interest" description="Disordered" evidence="5">
    <location>
        <begin position="776"/>
        <end position="840"/>
    </location>
</feature>
<reference evidence="7 8" key="1">
    <citation type="submission" date="2018-04" db="EMBL/GenBank/DDBJ databases">
        <authorList>
            <person name="Vogel A."/>
        </authorList>
    </citation>
    <scope>NUCLEOTIDE SEQUENCE [LARGE SCALE GENOMIC DNA]</scope>
</reference>
<feature type="region of interest" description="Disordered" evidence="5">
    <location>
        <begin position="132"/>
        <end position="170"/>
    </location>
</feature>
<evidence type="ECO:0000256" key="4">
    <source>
        <dbReference type="PROSITE-ProRule" id="PRU00176"/>
    </source>
</evidence>
<proteinExistence type="predicted"/>
<dbReference type="CDD" id="cd21546">
    <property type="entry name" value="SPOC_FPA-like"/>
    <property type="match status" value="1"/>
</dbReference>
<dbReference type="OrthoDB" id="439808at2759"/>
<keyword evidence="3" id="KW-0539">Nucleus</keyword>
<dbReference type="PROSITE" id="PS50102">
    <property type="entry name" value="RRM"/>
    <property type="match status" value="2"/>
</dbReference>
<feature type="compositionally biased region" description="Pro residues" evidence="5">
    <location>
        <begin position="801"/>
        <end position="811"/>
    </location>
</feature>
<dbReference type="Gene3D" id="3.30.70.330">
    <property type="match status" value="2"/>
</dbReference>
<dbReference type="Proteomes" id="UP000595140">
    <property type="component" value="Unassembled WGS sequence"/>
</dbReference>
<dbReference type="Pfam" id="PF00076">
    <property type="entry name" value="RRM_1"/>
    <property type="match status" value="2"/>
</dbReference>
<dbReference type="FunFam" id="3.30.70.330:FF:000522">
    <property type="entry name" value="RNA recognition motif (RRM)-containing protein"/>
    <property type="match status" value="1"/>
</dbReference>
<feature type="compositionally biased region" description="Basic and acidic residues" evidence="5">
    <location>
        <begin position="160"/>
        <end position="170"/>
    </location>
</feature>
<gene>
    <name evidence="7" type="ORF">CCAM_LOCUS20555</name>
</gene>
<keyword evidence="8" id="KW-1185">Reference proteome</keyword>
<feature type="region of interest" description="Disordered" evidence="5">
    <location>
        <begin position="296"/>
        <end position="338"/>
    </location>
</feature>
<feature type="domain" description="RRM" evidence="6">
    <location>
        <begin position="37"/>
        <end position="109"/>
    </location>
</feature>
<evidence type="ECO:0000256" key="2">
    <source>
        <dbReference type="ARBA" id="ARBA00022884"/>
    </source>
</evidence>
<sequence>MSGRGGRGRPQRNSSSKDYPPRSEDRVHHKRSNPPSRHIWIGNLSQSLSEGSFTNQLLRFGELESVSFQPGRSYAFVNFKHEEGAFAAMRQLQGSVIAGNAIRVEFAKAEKSSPLHRDEEYLQHRDEEYLLRRDEHPTVRGSPAGHREPRTRYSSPDPPYLDKPKASDRSSEPSEVLWIGFPSQLKVDEFILRKAFSPFGEIDKITAFPGRTYAFVRFKNVAAASRARETLLGKLFGNPRVNICFAKSESANFNRHRSSMDYPSPHFRTHEHQEFTGNFQQERNFGNATGDRHYRSPRFFPDLDSPSDPKLGGRKKNLWDGEDESFERGGPPEHAYALRTPPRKRYQDFRDFSPQFRRRDPLYDDEQWDLPEDTLLFRETKKLRTNSYDPDNELPEYPLSYSGPCKQMIYHHDYPRRDKTFDSRPVVDYRKNSEGPGLSNSPYGSEDDRWGVSHGHFQTVSHPTATNPELKRLSKPEPRPSLMIKEWKWEGTIAKGGSPVCRARCFPVGQPLDMNLPEYLDCTARTSLDMLSKHYYQAARSWVVFFAPANDPDIAFYNEFMNYLGDKQRAAVAKLDDSTTLFLVPPSEFSEKVLKVPGKLSMSGVILRLDAGGYEQPHEHDKKDADRSSFYPASPSTMPYPPSSSGSKHSASYPMIIDKGAVPRNSSYPASNAAGLAHPNNSNGAGYDEYMRGLPISSSHEMHSNVNYYQPSYNHTVNSNTTQEYDISGAARAGKQNSNPSTAAAVGPPLQPEQLAQLASSFLGKQQIVTQHYENAYRPPPMHNSQLTEFPSSQFGQSTSLPPPPPAPAPAPIQREVQTVVPSNQPSTQDNNSADPETRLHATLQLAAALLKQIQQGKGN</sequence>
<keyword evidence="2 4" id="KW-0694">RNA-binding</keyword>
<dbReference type="InterPro" id="IPR012677">
    <property type="entry name" value="Nucleotide-bd_a/b_plait_sf"/>
</dbReference>
<dbReference type="GO" id="GO:0003723">
    <property type="term" value="F:RNA binding"/>
    <property type="evidence" value="ECO:0007669"/>
    <property type="project" value="UniProtKB-UniRule"/>
</dbReference>
<feature type="region of interest" description="Disordered" evidence="5">
    <location>
        <begin position="615"/>
        <end position="652"/>
    </location>
</feature>
<feature type="compositionally biased region" description="Low complexity" evidence="5">
    <location>
        <begin position="632"/>
        <end position="652"/>
    </location>
</feature>
<feature type="compositionally biased region" description="Basic and acidic residues" evidence="5">
    <location>
        <begin position="616"/>
        <end position="627"/>
    </location>
</feature>
<organism evidence="7 8">
    <name type="scientific">Cuscuta campestris</name>
    <dbReference type="NCBI Taxonomy" id="132261"/>
    <lineage>
        <taxon>Eukaryota</taxon>
        <taxon>Viridiplantae</taxon>
        <taxon>Streptophyta</taxon>
        <taxon>Embryophyta</taxon>
        <taxon>Tracheophyta</taxon>
        <taxon>Spermatophyta</taxon>
        <taxon>Magnoliopsida</taxon>
        <taxon>eudicotyledons</taxon>
        <taxon>Gunneridae</taxon>
        <taxon>Pentapetalae</taxon>
        <taxon>asterids</taxon>
        <taxon>lamiids</taxon>
        <taxon>Solanales</taxon>
        <taxon>Convolvulaceae</taxon>
        <taxon>Cuscuteae</taxon>
        <taxon>Cuscuta</taxon>
        <taxon>Cuscuta subgen. Grammica</taxon>
        <taxon>Cuscuta sect. Cleistogrammica</taxon>
    </lineage>
</organism>
<feature type="region of interest" description="Disordered" evidence="5">
    <location>
        <begin position="417"/>
        <end position="446"/>
    </location>
</feature>
<dbReference type="InterPro" id="IPR035979">
    <property type="entry name" value="RBD_domain_sf"/>
</dbReference>
<feature type="compositionally biased region" description="Polar residues" evidence="5">
    <location>
        <begin position="816"/>
        <end position="835"/>
    </location>
</feature>
<dbReference type="AlphaFoldDB" id="A0A484LRB7"/>
<evidence type="ECO:0000256" key="5">
    <source>
        <dbReference type="SAM" id="MobiDB-lite"/>
    </source>
</evidence>
<feature type="compositionally biased region" description="Basic and acidic residues" evidence="5">
    <location>
        <begin position="417"/>
        <end position="433"/>
    </location>
</feature>
<feature type="domain" description="RRM" evidence="6">
    <location>
        <begin position="175"/>
        <end position="248"/>
    </location>
</feature>
<feature type="compositionally biased region" description="Basic residues" evidence="5">
    <location>
        <begin position="1"/>
        <end position="10"/>
    </location>
</feature>
<dbReference type="InterPro" id="IPR012921">
    <property type="entry name" value="SPOC_C"/>
</dbReference>
<dbReference type="SUPFAM" id="SSF54928">
    <property type="entry name" value="RNA-binding domain, RBD"/>
    <property type="match status" value="2"/>
</dbReference>
<dbReference type="Pfam" id="PF07744">
    <property type="entry name" value="SPOC"/>
    <property type="match status" value="1"/>
</dbReference>
<evidence type="ECO:0000256" key="3">
    <source>
        <dbReference type="ARBA" id="ARBA00023242"/>
    </source>
</evidence>
<dbReference type="SMART" id="SM00360">
    <property type="entry name" value="RRM"/>
    <property type="match status" value="2"/>
</dbReference>
<evidence type="ECO:0000313" key="8">
    <source>
        <dbReference type="Proteomes" id="UP000595140"/>
    </source>
</evidence>
<evidence type="ECO:0000256" key="1">
    <source>
        <dbReference type="ARBA" id="ARBA00004123"/>
    </source>
</evidence>
<evidence type="ECO:0000259" key="6">
    <source>
        <dbReference type="PROSITE" id="PS50102"/>
    </source>
</evidence>
<evidence type="ECO:0000313" key="7">
    <source>
        <dbReference type="EMBL" id="VFQ78779.1"/>
    </source>
</evidence>
<protein>
    <recommendedName>
        <fullName evidence="6">RRM domain-containing protein</fullName>
    </recommendedName>
</protein>
<dbReference type="InterPro" id="IPR000504">
    <property type="entry name" value="RRM_dom"/>
</dbReference>